<dbReference type="Gene3D" id="3.40.720.10">
    <property type="entry name" value="Alkaline Phosphatase, subunit A"/>
    <property type="match status" value="1"/>
</dbReference>
<sequence length="421" mass="48497">MLNTHSQKSVDASTFSAHFIKPLYSSYCFSRIPATIEHIFTKQENKHLPLDVLPKHGTIQKVLFLFIDSFGWKWWDKYKNEYPFLKRFLERGMVSKLTSQFPSTTAAHVTTIHTGLEPGQSGVHEWFYYEPLVGRVIAPLLYSYAGDKARETLTGVIKPYDAFPFETIYQRLAKKGVASHVFQYKDYAPSPYTDVTFTGATLHQYRSFPHALTLLSSAMNEVHDPSYFFLYYDPIDTSGHINGPDSPERIAEIHNAFTMLEDLLFKQIESLNETMILLSADHGMANVSPDTTFYINKKYPDFEKYLKRGIDNMPLVPAGSARDLFLYIKKEYVKQVVAMLKKDLKGKAEVYETRTLIQMGFFSEEVPSQRFLDRVGNVVILPYDGYAVWWYKKDMFEMKYFGHHGGGTRVECEIPFLSLAL</sequence>
<protein>
    <recommendedName>
        <fullName evidence="3">Alkaline phosphatase family protein</fullName>
    </recommendedName>
</protein>
<dbReference type="EMBL" id="PFED01000190">
    <property type="protein sequence ID" value="PJE62505.1"/>
    <property type="molecule type" value="Genomic_DNA"/>
</dbReference>
<dbReference type="Proteomes" id="UP000229554">
    <property type="component" value="Unassembled WGS sequence"/>
</dbReference>
<dbReference type="Pfam" id="PF01663">
    <property type="entry name" value="Phosphodiest"/>
    <property type="match status" value="1"/>
</dbReference>
<evidence type="ECO:0000313" key="2">
    <source>
        <dbReference type="Proteomes" id="UP000229554"/>
    </source>
</evidence>
<evidence type="ECO:0008006" key="3">
    <source>
        <dbReference type="Google" id="ProtNLM"/>
    </source>
</evidence>
<comment type="caution">
    <text evidence="1">The sequence shown here is derived from an EMBL/GenBank/DDBJ whole genome shotgun (WGS) entry which is preliminary data.</text>
</comment>
<dbReference type="SUPFAM" id="SSF53649">
    <property type="entry name" value="Alkaline phosphatase-like"/>
    <property type="match status" value="1"/>
</dbReference>
<dbReference type="GO" id="GO:0016787">
    <property type="term" value="F:hydrolase activity"/>
    <property type="evidence" value="ECO:0007669"/>
    <property type="project" value="UniProtKB-ARBA"/>
</dbReference>
<dbReference type="InterPro" id="IPR002591">
    <property type="entry name" value="Phosphodiest/P_Trfase"/>
</dbReference>
<dbReference type="PANTHER" id="PTHR10151:SF120">
    <property type="entry name" value="BIS(5'-ADENOSYL)-TRIPHOSPHATASE"/>
    <property type="match status" value="1"/>
</dbReference>
<accession>A0A2M8KRH4</accession>
<evidence type="ECO:0000313" key="1">
    <source>
        <dbReference type="EMBL" id="PJE62505.1"/>
    </source>
</evidence>
<dbReference type="InterPro" id="IPR017850">
    <property type="entry name" value="Alkaline_phosphatase_core_sf"/>
</dbReference>
<proteinExistence type="predicted"/>
<dbReference type="PANTHER" id="PTHR10151">
    <property type="entry name" value="ECTONUCLEOTIDE PYROPHOSPHATASE/PHOSPHODIESTERASE"/>
    <property type="match status" value="1"/>
</dbReference>
<gene>
    <name evidence="1" type="ORF">COU88_04680</name>
</gene>
<organism evidence="1 2">
    <name type="scientific">Candidatus Roizmanbacteria bacterium CG10_big_fil_rev_8_21_14_0_10_39_6</name>
    <dbReference type="NCBI Taxonomy" id="1974853"/>
    <lineage>
        <taxon>Bacteria</taxon>
        <taxon>Candidatus Roizmaniibacteriota</taxon>
    </lineage>
</organism>
<name>A0A2M8KRH4_9BACT</name>
<dbReference type="AlphaFoldDB" id="A0A2M8KRH4"/>
<reference evidence="2" key="1">
    <citation type="submission" date="2017-09" db="EMBL/GenBank/DDBJ databases">
        <title>Depth-based differentiation of microbial function through sediment-hosted aquifers and enrichment of novel symbionts in the deep terrestrial subsurface.</title>
        <authorList>
            <person name="Probst A.J."/>
            <person name="Ladd B."/>
            <person name="Jarett J.K."/>
            <person name="Geller-Mcgrath D.E."/>
            <person name="Sieber C.M.K."/>
            <person name="Emerson J.B."/>
            <person name="Anantharaman K."/>
            <person name="Thomas B.C."/>
            <person name="Malmstrom R."/>
            <person name="Stieglmeier M."/>
            <person name="Klingl A."/>
            <person name="Woyke T."/>
            <person name="Ryan C.M."/>
            <person name="Banfield J.F."/>
        </authorList>
    </citation>
    <scope>NUCLEOTIDE SEQUENCE [LARGE SCALE GENOMIC DNA]</scope>
</reference>